<dbReference type="Gene3D" id="3.50.50.60">
    <property type="entry name" value="FAD/NAD(P)-binding domain"/>
    <property type="match status" value="1"/>
</dbReference>
<dbReference type="InterPro" id="IPR050407">
    <property type="entry name" value="Geranylgeranyl_reductase"/>
</dbReference>
<dbReference type="GO" id="GO:0016628">
    <property type="term" value="F:oxidoreductase activity, acting on the CH-CH group of donors, NAD or NADP as acceptor"/>
    <property type="evidence" value="ECO:0007669"/>
    <property type="project" value="InterPro"/>
</dbReference>
<dbReference type="InterPro" id="IPR054715">
    <property type="entry name" value="GGR_cat"/>
</dbReference>
<dbReference type="Proteomes" id="UP000808337">
    <property type="component" value="Unassembled WGS sequence"/>
</dbReference>
<evidence type="ECO:0000256" key="6">
    <source>
        <dbReference type="ARBA" id="ARBA00023264"/>
    </source>
</evidence>
<sequence>MEKFDVVVIGSGPAGATTARYAASNGLNVLMLDKRQELGAPVQCSGAVSHHALVDNTIPISEEFIEASIYGFDIYNQEGNNCKIDYRTIKPDVYGQDNGKTPLGYVVFRRRFDRYLMTLAEKAGTRVLLKAEAKGFEKLNDDVIVHFKHFNENISVSTKVIVGADGLQSLVGKWAGLKTHLNFNELASCLQFVVDGVPVDGLLEIITGHEWAPGGYAWVFPKGHGYAEIGLGVIASMTKHNAQWHLDHFMKNSFFKERFRDAKILEVQGGGVPLSHPLKTQFADNMILVGDAARHVNPITGGGIHTALSAGKIAGEFLGEFIKSGQKASAENLSAHQDKWMNVMGKKMWELYEIKSRIFKTDNIEERNSALFNTMSEYFSPNSPFKKI</sequence>
<evidence type="ECO:0000256" key="1">
    <source>
        <dbReference type="ARBA" id="ARBA00022516"/>
    </source>
</evidence>
<keyword evidence="4" id="KW-0443">Lipid metabolism</keyword>
<name>A0A9D7SS24_9BACT</name>
<organism evidence="9 10">
    <name type="scientific">Candidatus Opimibacter skivensis</name>
    <dbReference type="NCBI Taxonomy" id="2982028"/>
    <lineage>
        <taxon>Bacteria</taxon>
        <taxon>Pseudomonadati</taxon>
        <taxon>Bacteroidota</taxon>
        <taxon>Saprospiria</taxon>
        <taxon>Saprospirales</taxon>
        <taxon>Saprospiraceae</taxon>
        <taxon>Candidatus Opimibacter</taxon>
    </lineage>
</organism>
<keyword evidence="5" id="KW-0594">Phospholipid biosynthesis</keyword>
<dbReference type="InterPro" id="IPR002938">
    <property type="entry name" value="FAD-bd"/>
</dbReference>
<dbReference type="AlphaFoldDB" id="A0A9D7SS24"/>
<evidence type="ECO:0000313" key="9">
    <source>
        <dbReference type="EMBL" id="MBK9982275.1"/>
    </source>
</evidence>
<keyword evidence="6" id="KW-1208">Phospholipid metabolism</keyword>
<keyword evidence="1" id="KW-0444">Lipid biosynthesis</keyword>
<evidence type="ECO:0000259" key="7">
    <source>
        <dbReference type="Pfam" id="PF01494"/>
    </source>
</evidence>
<evidence type="ECO:0000256" key="3">
    <source>
        <dbReference type="ARBA" id="ARBA00023002"/>
    </source>
</evidence>
<keyword evidence="3" id="KW-0560">Oxidoreductase</keyword>
<dbReference type="EMBL" id="JADKGY010000006">
    <property type="protein sequence ID" value="MBK9982275.1"/>
    <property type="molecule type" value="Genomic_DNA"/>
</dbReference>
<feature type="domain" description="FAD-binding" evidence="7">
    <location>
        <begin position="4"/>
        <end position="180"/>
    </location>
</feature>
<gene>
    <name evidence="9" type="ORF">IPP15_07605</name>
</gene>
<dbReference type="SUPFAM" id="SSF51905">
    <property type="entry name" value="FAD/NAD(P)-binding domain"/>
    <property type="match status" value="1"/>
</dbReference>
<comment type="caution">
    <text evidence="9">The sequence shown here is derived from an EMBL/GenBank/DDBJ whole genome shotgun (WGS) entry which is preliminary data.</text>
</comment>
<evidence type="ECO:0000256" key="5">
    <source>
        <dbReference type="ARBA" id="ARBA00023209"/>
    </source>
</evidence>
<feature type="domain" description="Digeranylgeranylglycerophospholipid reductase catalytic" evidence="8">
    <location>
        <begin position="187"/>
        <end position="272"/>
    </location>
</feature>
<dbReference type="Pfam" id="PF01494">
    <property type="entry name" value="FAD_binding_3"/>
    <property type="match status" value="1"/>
</dbReference>
<keyword evidence="2" id="KW-0285">Flavoprotein</keyword>
<evidence type="ECO:0000313" key="10">
    <source>
        <dbReference type="Proteomes" id="UP000808337"/>
    </source>
</evidence>
<proteinExistence type="predicted"/>
<dbReference type="InterPro" id="IPR036188">
    <property type="entry name" value="FAD/NAD-bd_sf"/>
</dbReference>
<dbReference type="GO" id="GO:0071949">
    <property type="term" value="F:FAD binding"/>
    <property type="evidence" value="ECO:0007669"/>
    <property type="project" value="InterPro"/>
</dbReference>
<dbReference type="NCBIfam" id="TIGR02032">
    <property type="entry name" value="GG-red-SF"/>
    <property type="match status" value="1"/>
</dbReference>
<dbReference type="GO" id="GO:0008654">
    <property type="term" value="P:phospholipid biosynthetic process"/>
    <property type="evidence" value="ECO:0007669"/>
    <property type="project" value="UniProtKB-KW"/>
</dbReference>
<dbReference type="PRINTS" id="PR00420">
    <property type="entry name" value="RNGMNOXGNASE"/>
</dbReference>
<dbReference type="Pfam" id="PF22578">
    <property type="entry name" value="GGR_cat"/>
    <property type="match status" value="1"/>
</dbReference>
<dbReference type="InterPro" id="IPR011777">
    <property type="entry name" value="Geranylgeranyl_Rdtase_fam"/>
</dbReference>
<protein>
    <submittedName>
        <fullName evidence="9">NAD(P)/FAD-dependent oxidoreductase</fullName>
    </submittedName>
</protein>
<evidence type="ECO:0000256" key="2">
    <source>
        <dbReference type="ARBA" id="ARBA00022630"/>
    </source>
</evidence>
<reference evidence="9 10" key="1">
    <citation type="submission" date="2020-10" db="EMBL/GenBank/DDBJ databases">
        <title>Connecting structure to function with the recovery of over 1000 high-quality activated sludge metagenome-assembled genomes encoding full-length rRNA genes using long-read sequencing.</title>
        <authorList>
            <person name="Singleton C.M."/>
            <person name="Petriglieri F."/>
            <person name="Kristensen J.M."/>
            <person name="Kirkegaard R.H."/>
            <person name="Michaelsen T.Y."/>
            <person name="Andersen M.H."/>
            <person name="Karst S.M."/>
            <person name="Dueholm M.S."/>
            <person name="Nielsen P.H."/>
            <person name="Albertsen M."/>
        </authorList>
    </citation>
    <scope>NUCLEOTIDE SEQUENCE [LARGE SCALE GENOMIC DNA]</scope>
    <source>
        <strain evidence="9">Ribe_18-Q3-R11-54_MAXAC.273</strain>
    </source>
</reference>
<dbReference type="Gene3D" id="3.30.9.10">
    <property type="entry name" value="D-Amino Acid Oxidase, subunit A, domain 2"/>
    <property type="match status" value="1"/>
</dbReference>
<evidence type="ECO:0000259" key="8">
    <source>
        <dbReference type="Pfam" id="PF22578"/>
    </source>
</evidence>
<dbReference type="PANTHER" id="PTHR42685:SF18">
    <property type="entry name" value="DIGERANYLGERANYLGLYCEROPHOSPHOLIPID REDUCTASE"/>
    <property type="match status" value="1"/>
</dbReference>
<dbReference type="PANTHER" id="PTHR42685">
    <property type="entry name" value="GERANYLGERANYL DIPHOSPHATE REDUCTASE"/>
    <property type="match status" value="1"/>
</dbReference>
<accession>A0A9D7SS24</accession>
<evidence type="ECO:0000256" key="4">
    <source>
        <dbReference type="ARBA" id="ARBA00023098"/>
    </source>
</evidence>